<feature type="transmembrane region" description="Helical" evidence="2">
    <location>
        <begin position="27"/>
        <end position="44"/>
    </location>
</feature>
<proteinExistence type="predicted"/>
<keyword evidence="2" id="KW-0812">Transmembrane</keyword>
<dbReference type="EMBL" id="CAAALY010039544">
    <property type="protein sequence ID" value="VEL18981.1"/>
    <property type="molecule type" value="Genomic_DNA"/>
</dbReference>
<comment type="caution">
    <text evidence="3">The sequence shown here is derived from an EMBL/GenBank/DDBJ whole genome shotgun (WGS) entry which is preliminary data.</text>
</comment>
<keyword evidence="2" id="KW-1133">Transmembrane helix</keyword>
<protein>
    <submittedName>
        <fullName evidence="3">Uncharacterized protein</fullName>
    </submittedName>
</protein>
<gene>
    <name evidence="3" type="ORF">PXEA_LOCUS12421</name>
</gene>
<evidence type="ECO:0000313" key="4">
    <source>
        <dbReference type="Proteomes" id="UP000784294"/>
    </source>
</evidence>
<evidence type="ECO:0000256" key="2">
    <source>
        <dbReference type="SAM" id="Phobius"/>
    </source>
</evidence>
<sequence>MAGRSGVEMVSQSKPHFHRPKLTPETYSLRVFIIHFSFIVRSLTLSLPHSLFLFRSSFLAFFLSLSLPPSPSPPSLHVCAHKRPSLILHSSAGRQLGVYSAAILSILLSPFSMLRREPHQPTANDQGPRTIEHRPKASRKLGWSDRTGFADQISPRFLVRFDRSADRQPT</sequence>
<name>A0A3S5FDI1_9PLAT</name>
<reference evidence="3" key="1">
    <citation type="submission" date="2018-11" db="EMBL/GenBank/DDBJ databases">
        <authorList>
            <consortium name="Pathogen Informatics"/>
        </authorList>
    </citation>
    <scope>NUCLEOTIDE SEQUENCE</scope>
</reference>
<evidence type="ECO:0000313" key="3">
    <source>
        <dbReference type="EMBL" id="VEL18981.1"/>
    </source>
</evidence>
<dbReference type="Proteomes" id="UP000784294">
    <property type="component" value="Unassembled WGS sequence"/>
</dbReference>
<keyword evidence="2" id="KW-0472">Membrane</keyword>
<dbReference type="AlphaFoldDB" id="A0A3S5FDI1"/>
<feature type="region of interest" description="Disordered" evidence="1">
    <location>
        <begin position="117"/>
        <end position="147"/>
    </location>
</feature>
<keyword evidence="4" id="KW-1185">Reference proteome</keyword>
<accession>A0A3S5FDI1</accession>
<evidence type="ECO:0000256" key="1">
    <source>
        <dbReference type="SAM" id="MobiDB-lite"/>
    </source>
</evidence>
<organism evidence="3 4">
    <name type="scientific">Protopolystoma xenopodis</name>
    <dbReference type="NCBI Taxonomy" id="117903"/>
    <lineage>
        <taxon>Eukaryota</taxon>
        <taxon>Metazoa</taxon>
        <taxon>Spiralia</taxon>
        <taxon>Lophotrochozoa</taxon>
        <taxon>Platyhelminthes</taxon>
        <taxon>Monogenea</taxon>
        <taxon>Polyopisthocotylea</taxon>
        <taxon>Polystomatidea</taxon>
        <taxon>Polystomatidae</taxon>
        <taxon>Protopolystoma</taxon>
    </lineage>
</organism>